<dbReference type="SUPFAM" id="SSF51735">
    <property type="entry name" value="NAD(P)-binding Rossmann-fold domains"/>
    <property type="match status" value="1"/>
</dbReference>
<evidence type="ECO:0000313" key="3">
    <source>
        <dbReference type="EMBL" id="KAK9164849.1"/>
    </source>
</evidence>
<keyword evidence="4" id="KW-1185">Reference proteome</keyword>
<accession>A0AAP0L9I2</accession>
<name>A0AAP0L9I2_9MAGN</name>
<dbReference type="Gene3D" id="3.40.50.720">
    <property type="entry name" value="NAD(P)-binding Rossmann-like Domain"/>
    <property type="match status" value="2"/>
</dbReference>
<dbReference type="Pfam" id="PF01073">
    <property type="entry name" value="3Beta_HSD"/>
    <property type="match status" value="1"/>
</dbReference>
<dbReference type="InterPro" id="IPR050425">
    <property type="entry name" value="NAD(P)_dehydrat-like"/>
</dbReference>
<protein>
    <recommendedName>
        <fullName evidence="2">3-beta hydroxysteroid dehydrogenase/isomerase domain-containing protein</fullName>
    </recommendedName>
</protein>
<evidence type="ECO:0000256" key="1">
    <source>
        <dbReference type="ARBA" id="ARBA00023002"/>
    </source>
</evidence>
<dbReference type="PANTHER" id="PTHR10366">
    <property type="entry name" value="NAD DEPENDENT EPIMERASE/DEHYDRATASE"/>
    <property type="match status" value="1"/>
</dbReference>
<dbReference type="EMBL" id="JBBNAG010000001">
    <property type="protein sequence ID" value="KAK9164849.1"/>
    <property type="molecule type" value="Genomic_DNA"/>
</dbReference>
<dbReference type="InterPro" id="IPR036291">
    <property type="entry name" value="NAD(P)-bd_dom_sf"/>
</dbReference>
<dbReference type="PANTHER" id="PTHR10366:SF831">
    <property type="entry name" value="NAD-DEPENDENT EPIMERASE_DEHYDRATASE DOMAIN-CONTAINING PROTEIN"/>
    <property type="match status" value="1"/>
</dbReference>
<feature type="domain" description="3-beta hydroxysteroid dehydrogenase/isomerase" evidence="2">
    <location>
        <begin position="41"/>
        <end position="90"/>
    </location>
</feature>
<gene>
    <name evidence="3" type="ORF">Scep_000040</name>
</gene>
<dbReference type="Proteomes" id="UP001419268">
    <property type="component" value="Unassembled WGS sequence"/>
</dbReference>
<organism evidence="3 4">
    <name type="scientific">Stephania cephalantha</name>
    <dbReference type="NCBI Taxonomy" id="152367"/>
    <lineage>
        <taxon>Eukaryota</taxon>
        <taxon>Viridiplantae</taxon>
        <taxon>Streptophyta</taxon>
        <taxon>Embryophyta</taxon>
        <taxon>Tracheophyta</taxon>
        <taxon>Spermatophyta</taxon>
        <taxon>Magnoliopsida</taxon>
        <taxon>Ranunculales</taxon>
        <taxon>Menispermaceae</taxon>
        <taxon>Menispermoideae</taxon>
        <taxon>Cissampelideae</taxon>
        <taxon>Stephania</taxon>
    </lineage>
</organism>
<dbReference type="GO" id="GO:0006694">
    <property type="term" value="P:steroid biosynthetic process"/>
    <property type="evidence" value="ECO:0007669"/>
    <property type="project" value="InterPro"/>
</dbReference>
<evidence type="ECO:0000313" key="4">
    <source>
        <dbReference type="Proteomes" id="UP001419268"/>
    </source>
</evidence>
<comment type="caution">
    <text evidence="3">The sequence shown here is derived from an EMBL/GenBank/DDBJ whole genome shotgun (WGS) entry which is preliminary data.</text>
</comment>
<evidence type="ECO:0000259" key="2">
    <source>
        <dbReference type="Pfam" id="PF01073"/>
    </source>
</evidence>
<dbReference type="GO" id="GO:0016616">
    <property type="term" value="F:oxidoreductase activity, acting on the CH-OH group of donors, NAD or NADP as acceptor"/>
    <property type="evidence" value="ECO:0007669"/>
    <property type="project" value="InterPro"/>
</dbReference>
<sequence>MGDEKETVCVTGAGGYQASWLVKLLLLRGYKVHGTVRDPAEMIGPAVEGTYNVLKACSKAKVKKVVMVSSVVAVFMKPNLTKDQILDETCWSDKEYCGTNDELKEVRH</sequence>
<reference evidence="3 4" key="1">
    <citation type="submission" date="2024-01" db="EMBL/GenBank/DDBJ databases">
        <title>Genome assemblies of Stephania.</title>
        <authorList>
            <person name="Yang L."/>
        </authorList>
    </citation>
    <scope>NUCLEOTIDE SEQUENCE [LARGE SCALE GENOMIC DNA]</scope>
    <source>
        <strain evidence="3">JXDWG</strain>
        <tissue evidence="3">Leaf</tissue>
    </source>
</reference>
<dbReference type="AlphaFoldDB" id="A0AAP0L9I2"/>
<proteinExistence type="predicted"/>
<keyword evidence="1" id="KW-0560">Oxidoreductase</keyword>
<dbReference type="InterPro" id="IPR002225">
    <property type="entry name" value="3Beta_OHSteriod_DH/Estase"/>
</dbReference>